<dbReference type="InterPro" id="IPR023631">
    <property type="entry name" value="Amidase_dom"/>
</dbReference>
<dbReference type="InterPro" id="IPR000120">
    <property type="entry name" value="Amidase"/>
</dbReference>
<dbReference type="Gene3D" id="3.90.1300.10">
    <property type="entry name" value="Amidase signature (AS) domain"/>
    <property type="match status" value="1"/>
</dbReference>
<dbReference type="SUPFAM" id="SSF75304">
    <property type="entry name" value="Amidase signature (AS) enzymes"/>
    <property type="match status" value="1"/>
</dbReference>
<evidence type="ECO:0000313" key="2">
    <source>
        <dbReference type="EMBL" id="MBH0113816.1"/>
    </source>
</evidence>
<dbReference type="PANTHER" id="PTHR11895">
    <property type="entry name" value="TRANSAMIDASE"/>
    <property type="match status" value="1"/>
</dbReference>
<dbReference type="InterPro" id="IPR036928">
    <property type="entry name" value="AS_sf"/>
</dbReference>
<dbReference type="AlphaFoldDB" id="A0A931MM72"/>
<reference evidence="2" key="1">
    <citation type="submission" date="2020-11" db="EMBL/GenBank/DDBJ databases">
        <title>Novosphingobium aureum sp. nov., a marine bacterium isolated from sediment of a salt flat.</title>
        <authorList>
            <person name="Yoo Y."/>
            <person name="Kim J.-J."/>
        </authorList>
    </citation>
    <scope>NUCLEOTIDE SEQUENCE</scope>
    <source>
        <strain evidence="2">YJ-S2-02</strain>
    </source>
</reference>
<dbReference type="Proteomes" id="UP000617634">
    <property type="component" value="Unassembled WGS sequence"/>
</dbReference>
<dbReference type="GO" id="GO:0003824">
    <property type="term" value="F:catalytic activity"/>
    <property type="evidence" value="ECO:0007669"/>
    <property type="project" value="InterPro"/>
</dbReference>
<evidence type="ECO:0000313" key="3">
    <source>
        <dbReference type="Proteomes" id="UP000617634"/>
    </source>
</evidence>
<gene>
    <name evidence="2" type="ORF">I5E68_12755</name>
</gene>
<dbReference type="RefSeq" id="WP_197164216.1">
    <property type="nucleotide sequence ID" value="NZ_JADZGI010000001.1"/>
</dbReference>
<dbReference type="Pfam" id="PF01425">
    <property type="entry name" value="Amidase"/>
    <property type="match status" value="1"/>
</dbReference>
<proteinExistence type="predicted"/>
<accession>A0A931MM72</accession>
<protein>
    <submittedName>
        <fullName evidence="2">Amidase</fullName>
    </submittedName>
</protein>
<name>A0A931MM72_9SPHN</name>
<dbReference type="EMBL" id="JADZGI010000001">
    <property type="protein sequence ID" value="MBH0113816.1"/>
    <property type="molecule type" value="Genomic_DNA"/>
</dbReference>
<organism evidence="2 3">
    <name type="scientific">Novosphingobium aureum</name>
    <dbReference type="NCBI Taxonomy" id="2792964"/>
    <lineage>
        <taxon>Bacteria</taxon>
        <taxon>Pseudomonadati</taxon>
        <taxon>Pseudomonadota</taxon>
        <taxon>Alphaproteobacteria</taxon>
        <taxon>Sphingomonadales</taxon>
        <taxon>Sphingomonadaceae</taxon>
        <taxon>Novosphingobium</taxon>
    </lineage>
</organism>
<keyword evidence="3" id="KW-1185">Reference proteome</keyword>
<sequence length="426" mass="45124">MTHQDHPKPATMAVEQALRRIAKRDGEVRAWLHVDGEGALQRARELDAIEGARGPLHGLSIGVKDVIGVSGMPLTYNSPLFTGQVASADAPCVETLRAAGAVILGKTDTTEFAAAGRNAASANPHDLARTPGGSSAGSAAAVADGHVPFALATQTGGSTIRPASFCGIHGFKPSWGLVSREGVKFYANSLDTVGWYARSLAELDLLCEVFDIAEAATDSVGDILRIGYYRTPWWDEVSADGKEAIDGVVAAMARAGIEMVAIDELPEFAQLNDDHRVILFREGAAAFLNLAWSQPELLHADFHLRVDSMQQYSDARLVEAHDRAAMARIAFEKAIAGLDAVLAPSAPGIAPLGRGPGEPRFNQPWTLLHAPVVNLPLARGAHGMPVGVSLVAPRYHDRRLLKVAGEVETRLADVGVTPTDAGLPET</sequence>
<feature type="domain" description="Amidase" evidence="1">
    <location>
        <begin position="13"/>
        <end position="401"/>
    </location>
</feature>
<comment type="caution">
    <text evidence="2">The sequence shown here is derived from an EMBL/GenBank/DDBJ whole genome shotgun (WGS) entry which is preliminary data.</text>
</comment>
<evidence type="ECO:0000259" key="1">
    <source>
        <dbReference type="Pfam" id="PF01425"/>
    </source>
</evidence>
<dbReference type="PANTHER" id="PTHR11895:SF151">
    <property type="entry name" value="GLUTAMYL-TRNA(GLN) AMIDOTRANSFERASE SUBUNIT A"/>
    <property type="match status" value="1"/>
</dbReference>